<dbReference type="Gene3D" id="3.30.300.30">
    <property type="match status" value="1"/>
</dbReference>
<dbReference type="Gene3D" id="3.40.50.1820">
    <property type="entry name" value="alpha/beta hydrolase"/>
    <property type="match status" value="1"/>
</dbReference>
<comment type="cofactor">
    <cofactor evidence="1">
        <name>pantetheine 4'-phosphate</name>
        <dbReference type="ChEBI" id="CHEBI:47942"/>
    </cofactor>
</comment>
<dbReference type="SMART" id="SM00824">
    <property type="entry name" value="PKS_TE"/>
    <property type="match status" value="1"/>
</dbReference>
<comment type="caution">
    <text evidence="6">The sequence shown here is derived from an EMBL/GenBank/DDBJ whole genome shotgun (WGS) entry which is preliminary data.</text>
</comment>
<dbReference type="InterPro" id="IPR009081">
    <property type="entry name" value="PP-bd_ACP"/>
</dbReference>
<gene>
    <name evidence="6" type="ORF">C5468_22690</name>
</gene>
<evidence type="ECO:0000256" key="3">
    <source>
        <dbReference type="ARBA" id="ARBA00022450"/>
    </source>
</evidence>
<feature type="non-terminal residue" evidence="6">
    <location>
        <position position="1"/>
    </location>
</feature>
<dbReference type="SUPFAM" id="SSF53474">
    <property type="entry name" value="alpha/beta-Hydrolases"/>
    <property type="match status" value="1"/>
</dbReference>
<evidence type="ECO:0000256" key="1">
    <source>
        <dbReference type="ARBA" id="ARBA00001957"/>
    </source>
</evidence>
<accession>A0A4V6P822</accession>
<dbReference type="Proteomes" id="UP000295550">
    <property type="component" value="Unassembled WGS sequence"/>
</dbReference>
<keyword evidence="3" id="KW-0596">Phosphopantetheine</keyword>
<dbReference type="InterPro" id="IPR036736">
    <property type="entry name" value="ACP-like_sf"/>
</dbReference>
<dbReference type="Pfam" id="PF13193">
    <property type="entry name" value="AMP-binding_C"/>
    <property type="match status" value="1"/>
</dbReference>
<dbReference type="Pfam" id="PF00975">
    <property type="entry name" value="Thioesterase"/>
    <property type="match status" value="1"/>
</dbReference>
<dbReference type="InterPro" id="IPR025110">
    <property type="entry name" value="AMP-bd_C"/>
</dbReference>
<dbReference type="Gene3D" id="3.40.50.12780">
    <property type="entry name" value="N-terminal domain of ligase-like"/>
    <property type="match status" value="1"/>
</dbReference>
<dbReference type="InterPro" id="IPR001031">
    <property type="entry name" value="Thioesterase"/>
</dbReference>
<dbReference type="AlphaFoldDB" id="A0A4V6P822"/>
<comment type="similarity">
    <text evidence="2">Belongs to the ATP-dependent AMP-binding enzyme family.</text>
</comment>
<dbReference type="InterPro" id="IPR042099">
    <property type="entry name" value="ANL_N_sf"/>
</dbReference>
<dbReference type="GO" id="GO:0044550">
    <property type="term" value="P:secondary metabolite biosynthetic process"/>
    <property type="evidence" value="ECO:0007669"/>
    <property type="project" value="TreeGrafter"/>
</dbReference>
<reference evidence="6 7" key="1">
    <citation type="journal article" date="2019" name="Int. J. Syst. Evol. Microbiol.">
        <title>Photorhabdus khanii subsp. guanajuatensis subsp. nov., isolated from Heterorhabditis atacamensis, and Photorhabdus luminescens subsp. mexicana subsp. nov., isolated from Heterorhabditis mexicana entomopathogenic nematodes.</title>
        <authorList>
            <person name="Machado R.A.R."/>
            <person name="Bruno P."/>
            <person name="Arce C.C.M."/>
            <person name="Liechti N."/>
            <person name="Kohler A."/>
            <person name="Bernal J."/>
            <person name="Bruggmann R."/>
            <person name="Turlings T.C.J."/>
        </authorList>
    </citation>
    <scope>NUCLEOTIDE SEQUENCE [LARGE SCALE GENOMIC DNA]</scope>
    <source>
        <strain evidence="6 7">MEX47-22</strain>
    </source>
</reference>
<organism evidence="6 7">
    <name type="scientific">Photorhabdus luminescens subsp. mexicana</name>
    <dbReference type="NCBI Taxonomy" id="2100167"/>
    <lineage>
        <taxon>Bacteria</taxon>
        <taxon>Pseudomonadati</taxon>
        <taxon>Pseudomonadota</taxon>
        <taxon>Gammaproteobacteria</taxon>
        <taxon>Enterobacterales</taxon>
        <taxon>Morganellaceae</taxon>
        <taxon>Photorhabdus</taxon>
    </lineage>
</organism>
<sequence length="499" mass="55677">PDARMYRTGDLARYLPDGNLEFLGRNDQQIKIRGFRIEPGEIEARLVEHPMVREAAVLARGEGHDKRLVAYVVAPEDDGLANNLRTHLSAILPNYMVPSAFVRLDAFPLTPNGKLDRRALPAPDNKAFAHQVFEAPQGEMETALAAIWCELLGLEQISRHDNFFALGGHSLLAMRMINFAADRGLICTLNMLFQFPVLSELAAKITLDLLSQSQSQSGAISVRPDGTGLPLFFVPSGMGDHSYVFGLAQHIQSGYPIYALPWPSIHEELMSTMEEQAARMITLMKAVQPVGPYQICGYSSGGILAYAIAQQLLNAGEMVNFLGLIDTPAPHYFGKETMQPKYHFLTELARQSRDEFPKEIAELYQRIDELNLVQFIAAAQELALYPANLCADVIAKRWEQIEHYAQIVADYEPPALAITLHQFYAVEPFPAISFMTDERPESMSIEPSLGWERVMPDTSLELIAIPGNHFSLLEDHENKTALAQALNRVLAISFEREMV</sequence>
<dbReference type="RefSeq" id="WP_153188802.1">
    <property type="nucleotide sequence ID" value="NZ_CAWOLF010000039.1"/>
</dbReference>
<dbReference type="GO" id="GO:0031177">
    <property type="term" value="F:phosphopantetheine binding"/>
    <property type="evidence" value="ECO:0007669"/>
    <property type="project" value="TreeGrafter"/>
</dbReference>
<name>A0A4V6P822_PHOLU</name>
<dbReference type="SUPFAM" id="SSF47336">
    <property type="entry name" value="ACP-like"/>
    <property type="match status" value="1"/>
</dbReference>
<dbReference type="InterPro" id="IPR020802">
    <property type="entry name" value="TesA-like"/>
</dbReference>
<dbReference type="PROSITE" id="PS00012">
    <property type="entry name" value="PHOSPHOPANTETHEINE"/>
    <property type="match status" value="1"/>
</dbReference>
<dbReference type="GO" id="GO:0043041">
    <property type="term" value="P:amino acid activation for nonribosomal peptide biosynthetic process"/>
    <property type="evidence" value="ECO:0007669"/>
    <property type="project" value="TreeGrafter"/>
</dbReference>
<dbReference type="GO" id="GO:0005737">
    <property type="term" value="C:cytoplasm"/>
    <property type="evidence" value="ECO:0007669"/>
    <property type="project" value="TreeGrafter"/>
</dbReference>
<dbReference type="PANTHER" id="PTHR45527">
    <property type="entry name" value="NONRIBOSOMAL PEPTIDE SYNTHETASE"/>
    <property type="match status" value="1"/>
</dbReference>
<evidence type="ECO:0000313" key="6">
    <source>
        <dbReference type="EMBL" id="TDB44205.1"/>
    </source>
</evidence>
<dbReference type="InterPro" id="IPR006162">
    <property type="entry name" value="Ppantetheine_attach_site"/>
</dbReference>
<dbReference type="PROSITE" id="PS50075">
    <property type="entry name" value="CARRIER"/>
    <property type="match status" value="1"/>
</dbReference>
<evidence type="ECO:0000256" key="4">
    <source>
        <dbReference type="ARBA" id="ARBA00022553"/>
    </source>
</evidence>
<feature type="domain" description="Carrier" evidence="5">
    <location>
        <begin position="135"/>
        <end position="209"/>
    </location>
</feature>
<dbReference type="InterPro" id="IPR045851">
    <property type="entry name" value="AMP-bd_C_sf"/>
</dbReference>
<dbReference type="PANTHER" id="PTHR45527:SF1">
    <property type="entry name" value="FATTY ACID SYNTHASE"/>
    <property type="match status" value="1"/>
</dbReference>
<dbReference type="FunFam" id="3.30.300.30:FF:000010">
    <property type="entry name" value="Enterobactin synthetase component F"/>
    <property type="match status" value="1"/>
</dbReference>
<keyword evidence="4" id="KW-0597">Phosphoprotein</keyword>
<evidence type="ECO:0000313" key="7">
    <source>
        <dbReference type="Proteomes" id="UP000295550"/>
    </source>
</evidence>
<dbReference type="Pfam" id="PF00550">
    <property type="entry name" value="PP-binding"/>
    <property type="match status" value="1"/>
</dbReference>
<dbReference type="Gene3D" id="1.10.1200.10">
    <property type="entry name" value="ACP-like"/>
    <property type="match status" value="1"/>
</dbReference>
<dbReference type="EMBL" id="PUJX01000039">
    <property type="protein sequence ID" value="TDB44205.1"/>
    <property type="molecule type" value="Genomic_DNA"/>
</dbReference>
<dbReference type="FunFam" id="1.10.1200.10:FF:000005">
    <property type="entry name" value="Nonribosomal peptide synthetase 1"/>
    <property type="match status" value="1"/>
</dbReference>
<evidence type="ECO:0000256" key="2">
    <source>
        <dbReference type="ARBA" id="ARBA00006432"/>
    </source>
</evidence>
<proteinExistence type="inferred from homology"/>
<dbReference type="InterPro" id="IPR029058">
    <property type="entry name" value="AB_hydrolase_fold"/>
</dbReference>
<evidence type="ECO:0000259" key="5">
    <source>
        <dbReference type="PROSITE" id="PS50075"/>
    </source>
</evidence>
<protein>
    <submittedName>
        <fullName evidence="6">Non-ribosomal peptide synthetase</fullName>
    </submittedName>
</protein>
<dbReference type="SUPFAM" id="SSF56801">
    <property type="entry name" value="Acetyl-CoA synthetase-like"/>
    <property type="match status" value="1"/>
</dbReference>